<dbReference type="AlphaFoldDB" id="A8RSD8"/>
<organism evidence="1 2">
    <name type="scientific">Enterocloster bolteae (strain ATCC BAA-613 / DSM 15670 / CCUG 46953 / JCM 12243 / WAL 16351)</name>
    <name type="common">Clostridium bolteae</name>
    <dbReference type="NCBI Taxonomy" id="411902"/>
    <lineage>
        <taxon>Bacteria</taxon>
        <taxon>Bacillati</taxon>
        <taxon>Bacillota</taxon>
        <taxon>Clostridia</taxon>
        <taxon>Lachnospirales</taxon>
        <taxon>Lachnospiraceae</taxon>
        <taxon>Enterocloster</taxon>
    </lineage>
</organism>
<evidence type="ECO:0000313" key="1">
    <source>
        <dbReference type="EMBL" id="EDP16519.1"/>
    </source>
</evidence>
<comment type="caution">
    <text evidence="1">The sequence shown here is derived from an EMBL/GenBank/DDBJ whole genome shotgun (WGS) entry which is preliminary data.</text>
</comment>
<gene>
    <name evidence="1" type="ORF">CLOBOL_03287</name>
</gene>
<accession>A8RSD8</accession>
<reference evidence="1 2" key="1">
    <citation type="submission" date="2007-08" db="EMBL/GenBank/DDBJ databases">
        <authorList>
            <person name="Fulton L."/>
            <person name="Clifton S."/>
            <person name="Fulton B."/>
            <person name="Xu J."/>
            <person name="Minx P."/>
            <person name="Pepin K.H."/>
            <person name="Johnson M."/>
            <person name="Thiruvilangam P."/>
            <person name="Bhonagiri V."/>
            <person name="Nash W.E."/>
            <person name="Mardis E.R."/>
            <person name="Wilson R.K."/>
        </authorList>
    </citation>
    <scope>NUCLEOTIDE SEQUENCE [LARGE SCALE GENOMIC DNA]</scope>
    <source>
        <strain evidence="2">ATCC BAA-613 / DSM 15670 / CCUG 46953 / JCM 12243 / WAL 16351</strain>
    </source>
</reference>
<evidence type="ECO:0000313" key="2">
    <source>
        <dbReference type="Proteomes" id="UP000005396"/>
    </source>
</evidence>
<proteinExistence type="predicted"/>
<sequence>MDDSVDLPAARRAYLTRDSEPKPGADFIQLMYILKFAYIYW</sequence>
<protein>
    <submittedName>
        <fullName evidence="1">Uncharacterized protein</fullName>
    </submittedName>
</protein>
<dbReference type="HOGENOM" id="CLU_3267930_0_0_9"/>
<dbReference type="Proteomes" id="UP000005396">
    <property type="component" value="Unassembled WGS sequence"/>
</dbReference>
<reference evidence="1 2" key="2">
    <citation type="submission" date="2007-09" db="EMBL/GenBank/DDBJ databases">
        <title>Draft genome sequence of Clostridium bolteae (ATCC BAA-613).</title>
        <authorList>
            <person name="Sudarsanam P."/>
            <person name="Ley R."/>
            <person name="Guruge J."/>
            <person name="Turnbaugh P.J."/>
            <person name="Mahowald M."/>
            <person name="Liep D."/>
            <person name="Gordon J."/>
        </authorList>
    </citation>
    <scope>NUCLEOTIDE SEQUENCE [LARGE SCALE GENOMIC DNA]</scope>
    <source>
        <strain evidence="2">ATCC BAA-613 / DSM 15670 / CCUG 46953 / JCM 12243 / WAL 16351</strain>
    </source>
</reference>
<dbReference type="EMBL" id="ABCC02000029">
    <property type="protein sequence ID" value="EDP16519.1"/>
    <property type="molecule type" value="Genomic_DNA"/>
</dbReference>
<dbReference type="PaxDb" id="411902-CLOBOL_03287"/>
<name>A8RSD8_ENTBW</name>